<dbReference type="CDD" id="cd00077">
    <property type="entry name" value="HDc"/>
    <property type="match status" value="1"/>
</dbReference>
<dbReference type="InterPro" id="IPR006674">
    <property type="entry name" value="HD_domain"/>
</dbReference>
<evidence type="ECO:0000313" key="3">
    <source>
        <dbReference type="Proteomes" id="UP001597357"/>
    </source>
</evidence>
<dbReference type="Pfam" id="PF01966">
    <property type="entry name" value="HD"/>
    <property type="match status" value="1"/>
</dbReference>
<dbReference type="EMBL" id="JBHULZ010000023">
    <property type="protein sequence ID" value="MFD2697447.1"/>
    <property type="molecule type" value="Genomic_DNA"/>
</dbReference>
<sequence>MSAIIQKALNHCLRILRESRCNFLAFHNCQHTQDVYNNVKAIGSYEKLNQDDLEIVLLAALFHDTGNTQVFQGHELLSAHKACCFLNRNNYPKDRIEKVTNCILGTKMPQLPKTQLEKVLCDADLAHLGSTAFQEKNKCLRLEWHNQLNLSFTTKEWLELNCSFLENHTYFTSFGKKFLEPQKQKNMIQIKKLLDQNNNQKIA</sequence>
<name>A0ABW5SFI0_9FLAO</name>
<dbReference type="SUPFAM" id="SSF109604">
    <property type="entry name" value="HD-domain/PDEase-like"/>
    <property type="match status" value="1"/>
</dbReference>
<reference evidence="3" key="1">
    <citation type="journal article" date="2019" name="Int. J. Syst. Evol. Microbiol.">
        <title>The Global Catalogue of Microorganisms (GCM) 10K type strain sequencing project: providing services to taxonomists for standard genome sequencing and annotation.</title>
        <authorList>
            <consortium name="The Broad Institute Genomics Platform"/>
            <consortium name="The Broad Institute Genome Sequencing Center for Infectious Disease"/>
            <person name="Wu L."/>
            <person name="Ma J."/>
        </authorList>
    </citation>
    <scope>NUCLEOTIDE SEQUENCE [LARGE SCALE GENOMIC DNA]</scope>
    <source>
        <strain evidence="3">KCTC 42255</strain>
    </source>
</reference>
<dbReference type="SMART" id="SM00471">
    <property type="entry name" value="HDc"/>
    <property type="match status" value="1"/>
</dbReference>
<accession>A0ABW5SFI0</accession>
<evidence type="ECO:0000259" key="1">
    <source>
        <dbReference type="SMART" id="SM00471"/>
    </source>
</evidence>
<protein>
    <submittedName>
        <fullName evidence="2">HD domain-containing protein</fullName>
    </submittedName>
</protein>
<dbReference type="InterPro" id="IPR003607">
    <property type="entry name" value="HD/PDEase_dom"/>
</dbReference>
<dbReference type="Proteomes" id="UP001597357">
    <property type="component" value="Unassembled WGS sequence"/>
</dbReference>
<evidence type="ECO:0000313" key="2">
    <source>
        <dbReference type="EMBL" id="MFD2697447.1"/>
    </source>
</evidence>
<proteinExistence type="predicted"/>
<dbReference type="Gene3D" id="1.10.3210.10">
    <property type="entry name" value="Hypothetical protein af1432"/>
    <property type="match status" value="1"/>
</dbReference>
<dbReference type="RefSeq" id="WP_379045312.1">
    <property type="nucleotide sequence ID" value="NZ_JBHULZ010000023.1"/>
</dbReference>
<feature type="domain" description="HD/PDEase" evidence="1">
    <location>
        <begin position="24"/>
        <end position="138"/>
    </location>
</feature>
<organism evidence="2 3">
    <name type="scientific">Mesonia sediminis</name>
    <dbReference type="NCBI Taxonomy" id="1703946"/>
    <lineage>
        <taxon>Bacteria</taxon>
        <taxon>Pseudomonadati</taxon>
        <taxon>Bacteroidota</taxon>
        <taxon>Flavobacteriia</taxon>
        <taxon>Flavobacteriales</taxon>
        <taxon>Flavobacteriaceae</taxon>
        <taxon>Mesonia</taxon>
    </lineage>
</organism>
<keyword evidence="3" id="KW-1185">Reference proteome</keyword>
<comment type="caution">
    <text evidence="2">The sequence shown here is derived from an EMBL/GenBank/DDBJ whole genome shotgun (WGS) entry which is preliminary data.</text>
</comment>
<gene>
    <name evidence="2" type="ORF">ACFSQ0_05550</name>
</gene>